<dbReference type="AlphaFoldDB" id="R8Y368"/>
<proteinExistence type="predicted"/>
<name>R8Y368_ACICA</name>
<comment type="caution">
    <text evidence="3">The sequence shown here is derived from an EMBL/GenBank/DDBJ whole genome shotgun (WGS) entry which is preliminary data.</text>
</comment>
<feature type="domain" description="Lysozyme inhibitor LprI-like N-terminal" evidence="2">
    <location>
        <begin position="46"/>
        <end position="111"/>
    </location>
</feature>
<dbReference type="HOGENOM" id="CLU_2067987_0_0_6"/>
<dbReference type="EMBL" id="APQJ01000007">
    <property type="protein sequence ID" value="EOQ63900.1"/>
    <property type="molecule type" value="Genomic_DNA"/>
</dbReference>
<dbReference type="PATRIC" id="fig|1217690.3.peg.1512"/>
<dbReference type="RefSeq" id="WP_016138385.1">
    <property type="nucleotide sequence ID" value="NZ_KB976986.1"/>
</dbReference>
<evidence type="ECO:0000313" key="4">
    <source>
        <dbReference type="Proteomes" id="UP000014041"/>
    </source>
</evidence>
<keyword evidence="1" id="KW-0732">Signal</keyword>
<evidence type="ECO:0000256" key="1">
    <source>
        <dbReference type="SAM" id="SignalP"/>
    </source>
</evidence>
<reference evidence="3 4" key="1">
    <citation type="submission" date="2013-02" db="EMBL/GenBank/DDBJ databases">
        <title>The Genome Sequence of Acinetobacter sp. ANC 3811.</title>
        <authorList>
            <consortium name="The Broad Institute Genome Sequencing Platform"/>
            <consortium name="The Broad Institute Genome Sequencing Center for Infectious Disease"/>
            <person name="Cerqueira G."/>
            <person name="Feldgarden M."/>
            <person name="Courvalin P."/>
            <person name="Perichon B."/>
            <person name="Grillot-Courvalin C."/>
            <person name="Clermont D."/>
            <person name="Rocha E."/>
            <person name="Yoon E.-J."/>
            <person name="Nemec A."/>
            <person name="Walker B."/>
            <person name="Young S.K."/>
            <person name="Zeng Q."/>
            <person name="Gargeya S."/>
            <person name="Fitzgerald M."/>
            <person name="Haas B."/>
            <person name="Abouelleil A."/>
            <person name="Alvarado L."/>
            <person name="Arachchi H.M."/>
            <person name="Berlin A.M."/>
            <person name="Chapman S.B."/>
            <person name="Dewar J."/>
            <person name="Goldberg J."/>
            <person name="Griggs A."/>
            <person name="Gujja S."/>
            <person name="Hansen M."/>
            <person name="Howarth C."/>
            <person name="Imamovic A."/>
            <person name="Larimer J."/>
            <person name="McCowan C."/>
            <person name="Murphy C."/>
            <person name="Neiman D."/>
            <person name="Pearson M."/>
            <person name="Priest M."/>
            <person name="Roberts A."/>
            <person name="Saif S."/>
            <person name="Shea T."/>
            <person name="Sisk P."/>
            <person name="Sykes S."/>
            <person name="Wortman J."/>
            <person name="Nusbaum C."/>
            <person name="Birren B."/>
        </authorList>
    </citation>
    <scope>NUCLEOTIDE SEQUENCE [LARGE SCALE GENOMIC DNA]</scope>
    <source>
        <strain evidence="3 4">ANC 3811</strain>
    </source>
</reference>
<evidence type="ECO:0000259" key="2">
    <source>
        <dbReference type="Pfam" id="PF07007"/>
    </source>
</evidence>
<feature type="signal peptide" evidence="1">
    <location>
        <begin position="1"/>
        <end position="19"/>
    </location>
</feature>
<dbReference type="Proteomes" id="UP000014041">
    <property type="component" value="Unassembled WGS sequence"/>
</dbReference>
<sequence length="118" mass="13547">MKKFLSILFASTISMGALANCEIYFNDPVDVAKCYEDESYAKVTTNLKKLSEQSKEQISYNPNVLKDLTNSQKDWLTYRNSYCTTYSNYHGEKNNHSNCIVKLNNERAKQLKADIDAN</sequence>
<organism evidence="3 4">
    <name type="scientific">Acinetobacter calcoaceticus ANC 3811</name>
    <dbReference type="NCBI Taxonomy" id="1217690"/>
    <lineage>
        <taxon>Bacteria</taxon>
        <taxon>Pseudomonadati</taxon>
        <taxon>Pseudomonadota</taxon>
        <taxon>Gammaproteobacteria</taxon>
        <taxon>Moraxellales</taxon>
        <taxon>Moraxellaceae</taxon>
        <taxon>Acinetobacter</taxon>
        <taxon>Acinetobacter calcoaceticus/baumannii complex</taxon>
    </lineage>
</organism>
<dbReference type="Pfam" id="PF07007">
    <property type="entry name" value="LprI"/>
    <property type="match status" value="1"/>
</dbReference>
<evidence type="ECO:0000313" key="3">
    <source>
        <dbReference type="EMBL" id="EOQ63900.1"/>
    </source>
</evidence>
<accession>R8Y368</accession>
<protein>
    <recommendedName>
        <fullName evidence="2">Lysozyme inhibitor LprI-like N-terminal domain-containing protein</fullName>
    </recommendedName>
</protein>
<dbReference type="Gene3D" id="1.20.1270.180">
    <property type="match status" value="1"/>
</dbReference>
<feature type="chain" id="PRO_5004479366" description="Lysozyme inhibitor LprI-like N-terminal domain-containing protein" evidence="1">
    <location>
        <begin position="20"/>
        <end position="118"/>
    </location>
</feature>
<dbReference type="InterPro" id="IPR009739">
    <property type="entry name" value="LprI-like_N"/>
</dbReference>
<gene>
    <name evidence="3" type="ORF">F935_01530</name>
</gene>